<dbReference type="EMBL" id="AHAT01034667">
    <property type="status" value="NOT_ANNOTATED_CDS"/>
    <property type="molecule type" value="Genomic_DNA"/>
</dbReference>
<keyword evidence="2" id="KW-0816">Tricarboxylic acid cycle</keyword>
<evidence type="ECO:0000256" key="1">
    <source>
        <dbReference type="ARBA" id="ARBA00009613"/>
    </source>
</evidence>
<dbReference type="SUPFAM" id="SSF51735">
    <property type="entry name" value="NAD(P)-binding Rossmann-fold domains"/>
    <property type="match status" value="1"/>
</dbReference>
<dbReference type="OrthoDB" id="1510206at2759"/>
<dbReference type="InterPro" id="IPR036291">
    <property type="entry name" value="NAD(P)-bd_dom_sf"/>
</dbReference>
<dbReference type="Gene3D" id="3.40.50.720">
    <property type="entry name" value="NAD(P)-binding Rossmann-like Domain"/>
    <property type="match status" value="1"/>
</dbReference>
<dbReference type="Proteomes" id="UP000018468">
    <property type="component" value="Linkage group LG12"/>
</dbReference>
<dbReference type="GO" id="GO:0006107">
    <property type="term" value="P:oxaloacetate metabolic process"/>
    <property type="evidence" value="ECO:0000318"/>
    <property type="project" value="GO_Central"/>
</dbReference>
<evidence type="ECO:0000256" key="3">
    <source>
        <dbReference type="ARBA" id="ARBA00023002"/>
    </source>
</evidence>
<evidence type="ECO:0000256" key="4">
    <source>
        <dbReference type="ARBA" id="ARBA00023027"/>
    </source>
</evidence>
<evidence type="ECO:0000256" key="5">
    <source>
        <dbReference type="ARBA" id="ARBA00039310"/>
    </source>
</evidence>
<comment type="similarity">
    <text evidence="1">Belongs to the LDH/MDH superfamily. MDH type 2 family.</text>
</comment>
<keyword evidence="4" id="KW-0520">NAD</keyword>
<dbReference type="eggNOG" id="KOG1496">
    <property type="taxonomic scope" value="Eukaryota"/>
</dbReference>
<dbReference type="InterPro" id="IPR015955">
    <property type="entry name" value="Lactate_DH/Glyco_Ohase_4_C"/>
</dbReference>
<evidence type="ECO:0000313" key="7">
    <source>
        <dbReference type="Ensembl" id="ENSLOCP00000012749.1"/>
    </source>
</evidence>
<dbReference type="FunFam" id="3.90.110.10:FF:000006">
    <property type="entry name" value="putative malate dehydrogenase 1B"/>
    <property type="match status" value="1"/>
</dbReference>
<name>W5MWJ0_LEPOC</name>
<dbReference type="FunCoup" id="W5MWJ0">
    <property type="interactions" value="589"/>
</dbReference>
<dbReference type="FunFam" id="3.40.50.720:FF:000144">
    <property type="entry name" value="Malate dehydrogenase [NADP]"/>
    <property type="match status" value="1"/>
</dbReference>
<dbReference type="GO" id="GO:0006108">
    <property type="term" value="P:malate metabolic process"/>
    <property type="evidence" value="ECO:0000318"/>
    <property type="project" value="GO_Central"/>
</dbReference>
<keyword evidence="8" id="KW-1185">Reference proteome</keyword>
<dbReference type="AlphaFoldDB" id="W5MWJ0"/>
<organism evidence="7 8">
    <name type="scientific">Lepisosteus oculatus</name>
    <name type="common">Spotted gar</name>
    <dbReference type="NCBI Taxonomy" id="7918"/>
    <lineage>
        <taxon>Eukaryota</taxon>
        <taxon>Metazoa</taxon>
        <taxon>Chordata</taxon>
        <taxon>Craniata</taxon>
        <taxon>Vertebrata</taxon>
        <taxon>Euteleostomi</taxon>
        <taxon>Actinopterygii</taxon>
        <taxon>Neopterygii</taxon>
        <taxon>Holostei</taxon>
        <taxon>Semionotiformes</taxon>
        <taxon>Lepisosteidae</taxon>
        <taxon>Lepisosteus</taxon>
    </lineage>
</organism>
<evidence type="ECO:0000313" key="8">
    <source>
        <dbReference type="Proteomes" id="UP000018468"/>
    </source>
</evidence>
<dbReference type="GO" id="GO:0030060">
    <property type="term" value="F:L-malate dehydrogenase (NAD+) activity"/>
    <property type="evidence" value="ECO:0000318"/>
    <property type="project" value="GO_Central"/>
</dbReference>
<dbReference type="GeneID" id="102690490"/>
<reference evidence="8" key="1">
    <citation type="submission" date="2011-12" db="EMBL/GenBank/DDBJ databases">
        <title>The Draft Genome of Lepisosteus oculatus.</title>
        <authorList>
            <consortium name="The Broad Institute Genome Assembly &amp; Analysis Group"/>
            <consortium name="Computational R&amp;D Group"/>
            <consortium name="and Sequencing Platform"/>
            <person name="Di Palma F."/>
            <person name="Alfoldi J."/>
            <person name="Johnson J."/>
            <person name="Berlin A."/>
            <person name="Gnerre S."/>
            <person name="Jaffe D."/>
            <person name="MacCallum I."/>
            <person name="Young S."/>
            <person name="Walker B.J."/>
            <person name="Lander E.S."/>
            <person name="Lindblad-Toh K."/>
        </authorList>
    </citation>
    <scope>NUCLEOTIDE SEQUENCE [LARGE SCALE GENOMIC DNA]</scope>
</reference>
<reference evidence="7" key="3">
    <citation type="submission" date="2025-09" db="UniProtKB">
        <authorList>
            <consortium name="Ensembl"/>
        </authorList>
    </citation>
    <scope>IDENTIFICATION</scope>
</reference>
<dbReference type="Ensembl" id="ENSLOCT00000012773.1">
    <property type="protein sequence ID" value="ENSLOCP00000012749.1"/>
    <property type="gene ID" value="ENSLOCG00000010397.1"/>
</dbReference>
<dbReference type="CTD" id="130752"/>
<dbReference type="Gene3D" id="3.90.110.10">
    <property type="entry name" value="Lactate dehydrogenase/glycoside hydrolase, family 4, C-terminal"/>
    <property type="match status" value="1"/>
</dbReference>
<dbReference type="InterPro" id="IPR022383">
    <property type="entry name" value="Lactate/malate_DH_C"/>
</dbReference>
<proteinExistence type="inferred from homology"/>
<dbReference type="InterPro" id="IPR010945">
    <property type="entry name" value="Malate_DH_type2"/>
</dbReference>
<keyword evidence="3" id="KW-0560">Oxidoreductase</keyword>
<dbReference type="PANTHER" id="PTHR23382">
    <property type="entry name" value="MALATE DEHYDROGENASE"/>
    <property type="match status" value="1"/>
</dbReference>
<evidence type="ECO:0000259" key="6">
    <source>
        <dbReference type="Pfam" id="PF02866"/>
    </source>
</evidence>
<protein>
    <recommendedName>
        <fullName evidence="5">Putative malate dehydrogenase 1B</fullName>
    </recommendedName>
</protein>
<reference evidence="7" key="2">
    <citation type="submission" date="2025-08" db="UniProtKB">
        <authorList>
            <consortium name="Ensembl"/>
        </authorList>
    </citation>
    <scope>IDENTIFICATION</scope>
</reference>
<dbReference type="KEGG" id="loc:102690490"/>
<dbReference type="InParanoid" id="W5MWJ0"/>
<accession>W5MWJ0</accession>
<dbReference type="OMA" id="QHPDVWE"/>
<dbReference type="HOGENOM" id="CLU_040727_2_3_1"/>
<dbReference type="STRING" id="7918.ENSLOCP00000012749"/>
<dbReference type="GO" id="GO:0006099">
    <property type="term" value="P:tricarboxylic acid cycle"/>
    <property type="evidence" value="ECO:0000318"/>
    <property type="project" value="GO_Central"/>
</dbReference>
<feature type="domain" description="Lactate/malate dehydrogenase C-terminal" evidence="6">
    <location>
        <begin position="292"/>
        <end position="463"/>
    </location>
</feature>
<dbReference type="Pfam" id="PF02866">
    <property type="entry name" value="Ldh_1_C"/>
    <property type="match status" value="1"/>
</dbReference>
<sequence>MAKFVLAGRADCPYYAKAELLADLLQRNLPSFSIYKICHHPKDWEQWLEETCEKNGWKHDRSPIVWRELVDRGGKELLLGGFSEFLEHAQGYYGVSSDMMTEMMKNIASENLQTKIDVMEEEAYYRSLIKPLHIWITSALSPVCYALLPMLGKRDLFSENTVISLHLLDIGGSEEELCSLKTEAEDLALPIFHEITIHTELSEAFRDADVVLILDDIQPEEDQALRERAIKELADRCQNYGLLIDSHSHKEVRVVVAGNSYVNLKCLVVMQNAPSINPHQFVATAIQLENEARAQLAKKLNINTADVKDVIVWGNITGNSYIDLQRAKVFRYDGAIFGPPDFSQPVLEVIYDRKWLETDFLASVRSRRCAAEDKMHRPAGLSAANGIATVLQCWNHDSPVDDVLSLGVISEGQFGIPKGLVFSMPVKFQNGAWIVLSDVEISDTLKKNLIAASNELMNEMEIAFRGKS</sequence>
<evidence type="ECO:0000256" key="2">
    <source>
        <dbReference type="ARBA" id="ARBA00022532"/>
    </source>
</evidence>
<dbReference type="GeneTree" id="ENSGT00530000063410"/>
<dbReference type="SUPFAM" id="SSF56327">
    <property type="entry name" value="LDH C-terminal domain-like"/>
    <property type="match status" value="1"/>
</dbReference>
<dbReference type="Bgee" id="ENSLOCG00000010397">
    <property type="expression patterns" value="Expressed in testis and 8 other cell types or tissues"/>
</dbReference>